<evidence type="ECO:0000313" key="6">
    <source>
        <dbReference type="EMBL" id="KAG9694154.1"/>
    </source>
</evidence>
<protein>
    <recommendedName>
        <fullName evidence="1">1-alkyl-2-acetylglycerophosphocholine esterase</fullName>
        <ecNumber evidence="1">3.1.1.47</ecNumber>
    </recommendedName>
</protein>
<dbReference type="EC" id="3.1.1.47" evidence="1"/>
<evidence type="ECO:0000256" key="3">
    <source>
        <dbReference type="ARBA" id="ARBA00022963"/>
    </source>
</evidence>
<dbReference type="Gene3D" id="3.40.50.1820">
    <property type="entry name" value="alpha/beta hydrolase"/>
    <property type="match status" value="1"/>
</dbReference>
<dbReference type="PANTHER" id="PTHR10272:SF14">
    <property type="entry name" value="PAF ACETYLHYDROLASE FAMILY PROTEIN"/>
    <property type="match status" value="1"/>
</dbReference>
<dbReference type="OrthoDB" id="2363873at2759"/>
<dbReference type="Proteomes" id="UP000779574">
    <property type="component" value="Unassembled WGS sequence"/>
</dbReference>
<proteinExistence type="predicted"/>
<name>A0A9P8ENF4_AURME</name>
<accession>A0A9P8ENF4</accession>
<keyword evidence="2" id="KW-0378">Hydrolase</keyword>
<evidence type="ECO:0000256" key="5">
    <source>
        <dbReference type="SAM" id="SignalP"/>
    </source>
</evidence>
<evidence type="ECO:0000256" key="2">
    <source>
        <dbReference type="ARBA" id="ARBA00022801"/>
    </source>
</evidence>
<keyword evidence="5" id="KW-0732">Signal</keyword>
<feature type="signal peptide" evidence="5">
    <location>
        <begin position="1"/>
        <end position="15"/>
    </location>
</feature>
<feature type="chain" id="PRO_5040399839" description="1-alkyl-2-acetylglycerophosphocholine esterase" evidence="5">
    <location>
        <begin position="16"/>
        <end position="379"/>
    </location>
</feature>
<evidence type="ECO:0000256" key="1">
    <source>
        <dbReference type="ARBA" id="ARBA00013201"/>
    </source>
</evidence>
<feature type="non-terminal residue" evidence="6">
    <location>
        <position position="379"/>
    </location>
</feature>
<dbReference type="EMBL" id="JAHFXF010000170">
    <property type="protein sequence ID" value="KAG9694154.1"/>
    <property type="molecule type" value="Genomic_DNA"/>
</dbReference>
<dbReference type="SUPFAM" id="SSF53474">
    <property type="entry name" value="alpha/beta-Hydrolases"/>
    <property type="match status" value="1"/>
</dbReference>
<dbReference type="AlphaFoldDB" id="A0A9P8ENF4"/>
<keyword evidence="3" id="KW-0442">Lipid degradation</keyword>
<sequence>MKLSLLFFYTSLTSAIIVQPPLGKYGVATTTMELVDTSRNDTYATKPEPRRIMVSAYYPATASKKCQPVMLPYMPPATAAVYDKMYAPIGIPNGTFGSFGLSTCAFNRRDRSRGPNNFPIVIFSPGLGNSRLLYGAMAQSLASHGYVVITIDHAYDANIVEYPDKSIALAADISTTEQITADVLVRQHDISFLIDQLHNCSIRNQLFHDIASMRSSDRILMMGHSLGGATAAAAMLADQRIVAAVNLDGAMFGDVLNDGLSSPFMIMSHAGKSLSTDASWNQVWPKVSGSKIAITLNGTVHGSYSDLPLLANTLGFETKDNAKIGELLGTMDGKTAIENVNAFLGQFFEFVRGASKDLLPRDMTTKFHEARVLDEHVYT</sequence>
<keyword evidence="4" id="KW-0443">Lipid metabolism</keyword>
<dbReference type="Pfam" id="PF03403">
    <property type="entry name" value="PAF-AH_p_II"/>
    <property type="match status" value="1"/>
</dbReference>
<dbReference type="GO" id="GO:0003847">
    <property type="term" value="F:1-alkyl-2-acetylglycerophosphocholine esterase activity"/>
    <property type="evidence" value="ECO:0007669"/>
    <property type="project" value="UniProtKB-EC"/>
</dbReference>
<comment type="caution">
    <text evidence="6">The sequence shown here is derived from an EMBL/GenBank/DDBJ whole genome shotgun (WGS) entry which is preliminary data.</text>
</comment>
<evidence type="ECO:0000256" key="4">
    <source>
        <dbReference type="ARBA" id="ARBA00023098"/>
    </source>
</evidence>
<dbReference type="InterPro" id="IPR029058">
    <property type="entry name" value="AB_hydrolase_fold"/>
</dbReference>
<reference evidence="6" key="2">
    <citation type="submission" date="2021-08" db="EMBL/GenBank/DDBJ databases">
        <authorList>
            <person name="Gostincar C."/>
            <person name="Sun X."/>
            <person name="Song Z."/>
            <person name="Gunde-Cimerman N."/>
        </authorList>
    </citation>
    <scope>NUCLEOTIDE SEQUENCE</scope>
    <source>
        <strain evidence="6">EXF-9911</strain>
    </source>
</reference>
<organism evidence="6 7">
    <name type="scientific">Aureobasidium melanogenum</name>
    <name type="common">Aureobasidium pullulans var. melanogenum</name>
    <dbReference type="NCBI Taxonomy" id="46634"/>
    <lineage>
        <taxon>Eukaryota</taxon>
        <taxon>Fungi</taxon>
        <taxon>Dikarya</taxon>
        <taxon>Ascomycota</taxon>
        <taxon>Pezizomycotina</taxon>
        <taxon>Dothideomycetes</taxon>
        <taxon>Dothideomycetidae</taxon>
        <taxon>Dothideales</taxon>
        <taxon>Saccotheciaceae</taxon>
        <taxon>Aureobasidium</taxon>
    </lineage>
</organism>
<dbReference type="PANTHER" id="PTHR10272">
    <property type="entry name" value="PLATELET-ACTIVATING FACTOR ACETYLHYDROLASE"/>
    <property type="match status" value="1"/>
</dbReference>
<gene>
    <name evidence="6" type="ORF">KCU76_g5432</name>
</gene>
<dbReference type="GO" id="GO:0016042">
    <property type="term" value="P:lipid catabolic process"/>
    <property type="evidence" value="ECO:0007669"/>
    <property type="project" value="UniProtKB-KW"/>
</dbReference>
<reference evidence="6" key="1">
    <citation type="journal article" date="2021" name="J Fungi (Basel)">
        <title>Virulence traits and population genomics of the black yeast Aureobasidium melanogenum.</title>
        <authorList>
            <person name="Cernosa A."/>
            <person name="Sun X."/>
            <person name="Gostincar C."/>
            <person name="Fang C."/>
            <person name="Gunde-Cimerman N."/>
            <person name="Song Z."/>
        </authorList>
    </citation>
    <scope>NUCLEOTIDE SEQUENCE</scope>
    <source>
        <strain evidence="6">EXF-9911</strain>
    </source>
</reference>
<evidence type="ECO:0000313" key="7">
    <source>
        <dbReference type="Proteomes" id="UP000779574"/>
    </source>
</evidence>